<feature type="transmembrane region" description="Helical" evidence="2">
    <location>
        <begin position="214"/>
        <end position="231"/>
    </location>
</feature>
<dbReference type="PANTHER" id="PTHR43317:SF1">
    <property type="entry name" value="THERMOSPERMINE SYNTHASE ACAULIS5"/>
    <property type="match status" value="1"/>
</dbReference>
<feature type="transmembrane region" description="Helical" evidence="2">
    <location>
        <begin position="388"/>
        <end position="405"/>
    </location>
</feature>
<dbReference type="Gene3D" id="3.40.50.150">
    <property type="entry name" value="Vaccinia Virus protein VP39"/>
    <property type="match status" value="1"/>
</dbReference>
<name>A0A2H0V3W0_9BACT</name>
<feature type="transmembrane region" description="Helical" evidence="2">
    <location>
        <begin position="5"/>
        <end position="22"/>
    </location>
</feature>
<dbReference type="GO" id="GO:0006596">
    <property type="term" value="P:polyamine biosynthetic process"/>
    <property type="evidence" value="ECO:0007669"/>
    <property type="project" value="UniProtKB-KW"/>
</dbReference>
<dbReference type="SUPFAM" id="SSF53335">
    <property type="entry name" value="S-adenosyl-L-methionine-dependent methyltransferases"/>
    <property type="match status" value="1"/>
</dbReference>
<dbReference type="NCBIfam" id="NF037959">
    <property type="entry name" value="MFS_SpdSyn"/>
    <property type="match status" value="1"/>
</dbReference>
<evidence type="ECO:0008006" key="5">
    <source>
        <dbReference type="Google" id="ProtNLM"/>
    </source>
</evidence>
<keyword evidence="2" id="KW-0812">Transmembrane</keyword>
<gene>
    <name evidence="3" type="ORF">COT97_04975</name>
</gene>
<keyword evidence="1" id="KW-0620">Polyamine biosynthesis</keyword>
<dbReference type="AlphaFoldDB" id="A0A2H0V3W0"/>
<proteinExistence type="predicted"/>
<sequence>MIVYAITIFFSSFLVFFIQPLIGKYLLPWFGGSASVWLVSLMFFQVFLFLGYFYSHFLIQQVKILNQIKINIFLLIVAIVSLPTIPGDFWQDKVVQHPTVMLFIVLLFTIGLPFFVVSSASPIIQYLYYYEKREQSPYVLYSVSNAGAIIALISYPILFEVLLNVKQQAVFWAIIFIVFTVFYIFLYVKALKTKHIVTLLVEKFTHTASARQKTFWLGLPIITTLMLITVTNHMTLNVAPIPFLWVLPLCLYLLSYIISFSGLKLYHRGIYFILFLISVGGIFYYLNDQTALTIIWQVFVLLAGLFIICLVGHFELFRLRPHPKQLTEYYLYLAGGGALGGILGAVVLPSIASVMFELPLVVILFTLILYTIFYLDKKNWLNQLRHRPVWLFLLIIPIGFTLFFVKDIQYQIKNTDYMSRNFYGTISVGFGAGDGAVGEYKILVNGPIIHGVQFLSPALQANKTTYYSQQSGVGLVFENFPKANKRIGLVGLGAGTIVAYGQAGDYFRIYDINPEVISVAQSQFTYLQNTPSKYDLVLGDARLKLDQESDNNFDLLIIDAFSGDSIPVHLLTQEAFDVYRKNLNPDGAILIHISNQYLDLRPVLVKLGAVNDYQVVIINNKKNDAQKIYTSNWILLTKNKTLLSNKNIVSAQSDLPTNSDRFRVWTDQYSNIFKIIK</sequence>
<feature type="transmembrane region" description="Helical" evidence="2">
    <location>
        <begin position="358"/>
        <end position="376"/>
    </location>
</feature>
<evidence type="ECO:0000313" key="4">
    <source>
        <dbReference type="Proteomes" id="UP000229901"/>
    </source>
</evidence>
<feature type="transmembrane region" description="Helical" evidence="2">
    <location>
        <begin position="329"/>
        <end position="352"/>
    </location>
</feature>
<reference evidence="4" key="1">
    <citation type="submission" date="2017-09" db="EMBL/GenBank/DDBJ databases">
        <title>Depth-based differentiation of microbial function through sediment-hosted aquifers and enrichment of novel symbionts in the deep terrestrial subsurface.</title>
        <authorList>
            <person name="Probst A.J."/>
            <person name="Ladd B."/>
            <person name="Jarett J.K."/>
            <person name="Geller-Mcgrath D.E."/>
            <person name="Sieber C.M.K."/>
            <person name="Emerson J.B."/>
            <person name="Anantharaman K."/>
            <person name="Thomas B.C."/>
            <person name="Malmstrom R."/>
            <person name="Stieglmeier M."/>
            <person name="Klingl A."/>
            <person name="Woyke T."/>
            <person name="Ryan C.M."/>
            <person name="Banfield J.F."/>
        </authorList>
    </citation>
    <scope>NUCLEOTIDE SEQUENCE [LARGE SCALE GENOMIC DNA]</scope>
</reference>
<feature type="transmembrane region" description="Helical" evidence="2">
    <location>
        <begin position="138"/>
        <end position="157"/>
    </location>
</feature>
<feature type="transmembrane region" description="Helical" evidence="2">
    <location>
        <begin position="169"/>
        <end position="188"/>
    </location>
</feature>
<evidence type="ECO:0000313" key="3">
    <source>
        <dbReference type="EMBL" id="PIR93755.1"/>
    </source>
</evidence>
<dbReference type="PANTHER" id="PTHR43317">
    <property type="entry name" value="THERMOSPERMINE SYNTHASE ACAULIS5"/>
    <property type="match status" value="1"/>
</dbReference>
<evidence type="ECO:0000256" key="1">
    <source>
        <dbReference type="ARBA" id="ARBA00023115"/>
    </source>
</evidence>
<feature type="transmembrane region" description="Helical" evidence="2">
    <location>
        <begin position="243"/>
        <end position="263"/>
    </location>
</feature>
<feature type="transmembrane region" description="Helical" evidence="2">
    <location>
        <begin position="70"/>
        <end position="87"/>
    </location>
</feature>
<evidence type="ECO:0000256" key="2">
    <source>
        <dbReference type="SAM" id="Phobius"/>
    </source>
</evidence>
<dbReference type="EMBL" id="PFAP01000039">
    <property type="protein sequence ID" value="PIR93755.1"/>
    <property type="molecule type" value="Genomic_DNA"/>
</dbReference>
<dbReference type="InterPro" id="IPR029063">
    <property type="entry name" value="SAM-dependent_MTases_sf"/>
</dbReference>
<keyword evidence="2" id="KW-0472">Membrane</keyword>
<protein>
    <recommendedName>
        <fullName evidence="5">Ferrichrome ABC transporter permease</fullName>
    </recommendedName>
</protein>
<feature type="transmembrane region" description="Helical" evidence="2">
    <location>
        <begin position="34"/>
        <end position="58"/>
    </location>
</feature>
<dbReference type="CDD" id="cd02440">
    <property type="entry name" value="AdoMet_MTases"/>
    <property type="match status" value="1"/>
</dbReference>
<organism evidence="3 4">
    <name type="scientific">Candidatus Falkowbacteria bacterium CG10_big_fil_rev_8_21_14_0_10_39_11</name>
    <dbReference type="NCBI Taxonomy" id="1974565"/>
    <lineage>
        <taxon>Bacteria</taxon>
        <taxon>Candidatus Falkowiibacteriota</taxon>
    </lineage>
</organism>
<comment type="caution">
    <text evidence="3">The sequence shown here is derived from an EMBL/GenBank/DDBJ whole genome shotgun (WGS) entry which is preliminary data.</text>
</comment>
<accession>A0A2H0V3W0</accession>
<feature type="transmembrane region" description="Helical" evidence="2">
    <location>
        <begin position="293"/>
        <end position="317"/>
    </location>
</feature>
<feature type="transmembrane region" description="Helical" evidence="2">
    <location>
        <begin position="270"/>
        <end position="287"/>
    </location>
</feature>
<dbReference type="Proteomes" id="UP000229901">
    <property type="component" value="Unassembled WGS sequence"/>
</dbReference>
<keyword evidence="2" id="KW-1133">Transmembrane helix</keyword>
<feature type="transmembrane region" description="Helical" evidence="2">
    <location>
        <begin position="99"/>
        <end position="117"/>
    </location>
</feature>